<dbReference type="Proteomes" id="UP000288805">
    <property type="component" value="Unassembled WGS sequence"/>
</dbReference>
<accession>A0A438ISS2</accession>
<protein>
    <submittedName>
        <fullName evidence="1">Uncharacterized protein</fullName>
    </submittedName>
</protein>
<name>A0A438ISS2_VITVI</name>
<proteinExistence type="predicted"/>
<sequence>MQQYKPRVGSDLELLQAIHEIFARLDLMAKAFGQFGNELALFQDTTRGFGNCVAIIARLQMVPNEYHLLIEN</sequence>
<reference evidence="1 2" key="1">
    <citation type="journal article" date="2018" name="PLoS Genet.">
        <title>Population sequencing reveals clonal diversity and ancestral inbreeding in the grapevine cultivar Chardonnay.</title>
        <authorList>
            <person name="Roach M.J."/>
            <person name="Johnson D.L."/>
            <person name="Bohlmann J."/>
            <person name="van Vuuren H.J."/>
            <person name="Jones S.J."/>
            <person name="Pretorius I.S."/>
            <person name="Schmidt S.A."/>
            <person name="Borneman A.R."/>
        </authorList>
    </citation>
    <scope>NUCLEOTIDE SEQUENCE [LARGE SCALE GENOMIC DNA]</scope>
    <source>
        <strain evidence="2">cv. Chardonnay</strain>
        <tissue evidence="1">Leaf</tissue>
    </source>
</reference>
<organism evidence="1 2">
    <name type="scientific">Vitis vinifera</name>
    <name type="common">Grape</name>
    <dbReference type="NCBI Taxonomy" id="29760"/>
    <lineage>
        <taxon>Eukaryota</taxon>
        <taxon>Viridiplantae</taxon>
        <taxon>Streptophyta</taxon>
        <taxon>Embryophyta</taxon>
        <taxon>Tracheophyta</taxon>
        <taxon>Spermatophyta</taxon>
        <taxon>Magnoliopsida</taxon>
        <taxon>eudicotyledons</taxon>
        <taxon>Gunneridae</taxon>
        <taxon>Pentapetalae</taxon>
        <taxon>rosids</taxon>
        <taxon>Vitales</taxon>
        <taxon>Vitaceae</taxon>
        <taxon>Viteae</taxon>
        <taxon>Vitis</taxon>
    </lineage>
</organism>
<dbReference type="AlphaFoldDB" id="A0A438ISS2"/>
<dbReference type="EMBL" id="QGNW01000085">
    <property type="protein sequence ID" value="RVW99741.1"/>
    <property type="molecule type" value="Genomic_DNA"/>
</dbReference>
<gene>
    <name evidence="1" type="ORF">CK203_029159</name>
</gene>
<evidence type="ECO:0000313" key="1">
    <source>
        <dbReference type="EMBL" id="RVW99741.1"/>
    </source>
</evidence>
<evidence type="ECO:0000313" key="2">
    <source>
        <dbReference type="Proteomes" id="UP000288805"/>
    </source>
</evidence>
<comment type="caution">
    <text evidence="1">The sequence shown here is derived from an EMBL/GenBank/DDBJ whole genome shotgun (WGS) entry which is preliminary data.</text>
</comment>